<keyword evidence="1" id="KW-0472">Membrane</keyword>
<sequence>MRDYYLIFLVLFSTSSFVNSQKFSKSLNSSEGIAPDFIVKPSFQSHNKFTIQSVIAQRDREKWEHPQWWRAYFAELLAALLLVVAAVIFFIWWCYTEKKYGPISIPVDEEGRPYLYSRHGRIRSASTTALPEMVIHHPNRRASTSTGFPKCSKPACVCAVPQKSEVGRGNKWRQWRNTIKNEDTEVYGPANKV</sequence>
<comment type="caution">
    <text evidence="3">The sequence shown here is derived from an EMBL/GenBank/DDBJ whole genome shotgun (WGS) entry which is preliminary data.</text>
</comment>
<dbReference type="AlphaFoldDB" id="A0A226E022"/>
<accession>A0A226E022</accession>
<evidence type="ECO:0000256" key="2">
    <source>
        <dbReference type="SAM" id="SignalP"/>
    </source>
</evidence>
<dbReference type="EMBL" id="LNIX01000008">
    <property type="protein sequence ID" value="OXA51072.1"/>
    <property type="molecule type" value="Genomic_DNA"/>
</dbReference>
<feature type="signal peptide" evidence="2">
    <location>
        <begin position="1"/>
        <end position="20"/>
    </location>
</feature>
<feature type="chain" id="PRO_5012149586" evidence="2">
    <location>
        <begin position="21"/>
        <end position="193"/>
    </location>
</feature>
<keyword evidence="2" id="KW-0732">Signal</keyword>
<reference evidence="3 4" key="1">
    <citation type="submission" date="2015-12" db="EMBL/GenBank/DDBJ databases">
        <title>The genome of Folsomia candida.</title>
        <authorList>
            <person name="Faddeeva A."/>
            <person name="Derks M.F."/>
            <person name="Anvar Y."/>
            <person name="Smit S."/>
            <person name="Van Straalen N."/>
            <person name="Roelofs D."/>
        </authorList>
    </citation>
    <scope>NUCLEOTIDE SEQUENCE [LARGE SCALE GENOMIC DNA]</scope>
    <source>
        <strain evidence="3 4">VU population</strain>
        <tissue evidence="3">Whole body</tissue>
    </source>
</reference>
<proteinExistence type="predicted"/>
<evidence type="ECO:0000256" key="1">
    <source>
        <dbReference type="SAM" id="Phobius"/>
    </source>
</evidence>
<keyword evidence="4" id="KW-1185">Reference proteome</keyword>
<gene>
    <name evidence="3" type="ORF">Fcan01_14583</name>
</gene>
<organism evidence="3 4">
    <name type="scientific">Folsomia candida</name>
    <name type="common">Springtail</name>
    <dbReference type="NCBI Taxonomy" id="158441"/>
    <lineage>
        <taxon>Eukaryota</taxon>
        <taxon>Metazoa</taxon>
        <taxon>Ecdysozoa</taxon>
        <taxon>Arthropoda</taxon>
        <taxon>Hexapoda</taxon>
        <taxon>Collembola</taxon>
        <taxon>Entomobryomorpha</taxon>
        <taxon>Isotomoidea</taxon>
        <taxon>Isotomidae</taxon>
        <taxon>Proisotominae</taxon>
        <taxon>Folsomia</taxon>
    </lineage>
</organism>
<name>A0A226E022_FOLCA</name>
<evidence type="ECO:0000313" key="4">
    <source>
        <dbReference type="Proteomes" id="UP000198287"/>
    </source>
</evidence>
<keyword evidence="1" id="KW-0812">Transmembrane</keyword>
<feature type="transmembrane region" description="Helical" evidence="1">
    <location>
        <begin position="72"/>
        <end position="95"/>
    </location>
</feature>
<protein>
    <submittedName>
        <fullName evidence="3">Uncharacterized protein</fullName>
    </submittedName>
</protein>
<evidence type="ECO:0000313" key="3">
    <source>
        <dbReference type="EMBL" id="OXA51072.1"/>
    </source>
</evidence>
<dbReference type="Proteomes" id="UP000198287">
    <property type="component" value="Unassembled WGS sequence"/>
</dbReference>
<keyword evidence="1" id="KW-1133">Transmembrane helix</keyword>